<dbReference type="EMBL" id="JANRMI010000003">
    <property type="protein sequence ID" value="MDG0817071.1"/>
    <property type="molecule type" value="Genomic_DNA"/>
</dbReference>
<dbReference type="SUPFAM" id="SSF48452">
    <property type="entry name" value="TPR-like"/>
    <property type="match status" value="1"/>
</dbReference>
<dbReference type="InterPro" id="IPR011990">
    <property type="entry name" value="TPR-like_helical_dom_sf"/>
</dbReference>
<dbReference type="Proteomes" id="UP001152321">
    <property type="component" value="Unassembled WGS sequence"/>
</dbReference>
<dbReference type="RefSeq" id="WP_277578547.1">
    <property type="nucleotide sequence ID" value="NZ_JANRMI010000003.1"/>
</dbReference>
<name>A0ABT6DK88_9BACT</name>
<dbReference type="Gene3D" id="1.25.40.10">
    <property type="entry name" value="Tetratricopeptide repeat domain"/>
    <property type="match status" value="1"/>
</dbReference>
<accession>A0ABT6DK88</accession>
<organism evidence="1 2">
    <name type="scientific">Bdellovibrio svalbardensis</name>
    <dbReference type="NCBI Taxonomy" id="2972972"/>
    <lineage>
        <taxon>Bacteria</taxon>
        <taxon>Pseudomonadati</taxon>
        <taxon>Bdellovibrionota</taxon>
        <taxon>Bdellovibrionia</taxon>
        <taxon>Bdellovibrionales</taxon>
        <taxon>Pseudobdellovibrionaceae</taxon>
        <taxon>Bdellovibrio</taxon>
    </lineage>
</organism>
<reference evidence="1" key="1">
    <citation type="submission" date="2022-08" db="EMBL/GenBank/DDBJ databases">
        <title>Novel Bdellovibrio Species Isolated from Svalbard: Designation Bdellovibrio svalbardensis.</title>
        <authorList>
            <person name="Mitchell R.J."/>
            <person name="Choi S.Y."/>
        </authorList>
    </citation>
    <scope>NUCLEOTIDE SEQUENCE</scope>
    <source>
        <strain evidence="1">PAP01</strain>
    </source>
</reference>
<keyword evidence="2" id="KW-1185">Reference proteome</keyword>
<evidence type="ECO:0000313" key="2">
    <source>
        <dbReference type="Proteomes" id="UP001152321"/>
    </source>
</evidence>
<gene>
    <name evidence="1" type="ORF">NWE73_11885</name>
</gene>
<proteinExistence type="predicted"/>
<sequence>MKEYDLNFYFDDNLQEVATNPGDMERYVHEQKIALSTAQNPLDRVKILGEIGVYLRILRQLSEAQDYLLKSLEIIARHQMELHLKVGQQIRLAHVYQWQGQFELSNSMFEELLRLSKTTDLGYLHDFIWQHAGKNHFDQLNWKKAHDCFQKALKLRELRKAPAEQIESSLQSIRATLQRMN</sequence>
<evidence type="ECO:0000313" key="1">
    <source>
        <dbReference type="EMBL" id="MDG0817071.1"/>
    </source>
</evidence>
<evidence type="ECO:0008006" key="3">
    <source>
        <dbReference type="Google" id="ProtNLM"/>
    </source>
</evidence>
<comment type="caution">
    <text evidence="1">The sequence shown here is derived from an EMBL/GenBank/DDBJ whole genome shotgun (WGS) entry which is preliminary data.</text>
</comment>
<protein>
    <recommendedName>
        <fullName evidence="3">Tetratricopeptide repeat protein</fullName>
    </recommendedName>
</protein>